<name>A0ABV5EZX6_9FLAO</name>
<dbReference type="RefSeq" id="WP_382381902.1">
    <property type="nucleotide sequence ID" value="NZ_JBHMEZ010000003.1"/>
</dbReference>
<dbReference type="EMBL" id="JBHMEZ010000003">
    <property type="protein sequence ID" value="MFB9052722.1"/>
    <property type="molecule type" value="Genomic_DNA"/>
</dbReference>
<dbReference type="InterPro" id="IPR024462">
    <property type="entry name" value="GH116_N"/>
</dbReference>
<comment type="caution">
    <text evidence="2">The sequence shown here is derived from an EMBL/GenBank/DDBJ whole genome shotgun (WGS) entry which is preliminary data.</text>
</comment>
<keyword evidence="3" id="KW-1185">Reference proteome</keyword>
<keyword evidence="2" id="KW-0326">Glycosidase</keyword>
<protein>
    <submittedName>
        <fullName evidence="2">GH116 family glycosyl-hydrolase</fullName>
        <ecNumber evidence="2">3.2.1.-</ecNumber>
    </submittedName>
</protein>
<evidence type="ECO:0000313" key="2">
    <source>
        <dbReference type="EMBL" id="MFB9052722.1"/>
    </source>
</evidence>
<proteinExistence type="predicted"/>
<evidence type="ECO:0000259" key="1">
    <source>
        <dbReference type="Pfam" id="PF12215"/>
    </source>
</evidence>
<sequence>MQLIFKWKEKKAQALLLEGPMSDRYYHGERGAIGRNHGLSRFAEAMFKTAYPFGHVFLKDKDLPVTVIVGAFNPLIPGNVDDSSIPAAILSYKVKNISNKPISISLIIRPLQINEEAKKLHQGLMTLRDVTLVLN</sequence>
<reference evidence="2 3" key="1">
    <citation type="submission" date="2024-09" db="EMBL/GenBank/DDBJ databases">
        <authorList>
            <person name="Sun Q."/>
            <person name="Mori K."/>
        </authorList>
    </citation>
    <scope>NUCLEOTIDE SEQUENCE [LARGE SCALE GENOMIC DNA]</scope>
    <source>
        <strain evidence="2 3">CECT 8286</strain>
    </source>
</reference>
<dbReference type="Proteomes" id="UP001589605">
    <property type="component" value="Unassembled WGS sequence"/>
</dbReference>
<feature type="domain" description="Glycosyl-hydrolase family 116 N-terminal" evidence="1">
    <location>
        <begin position="29"/>
        <end position="108"/>
    </location>
</feature>
<dbReference type="GO" id="GO:0016798">
    <property type="term" value="F:hydrolase activity, acting on glycosyl bonds"/>
    <property type="evidence" value="ECO:0007669"/>
    <property type="project" value="UniProtKB-KW"/>
</dbReference>
<dbReference type="Pfam" id="PF12215">
    <property type="entry name" value="Glyco_hydr_116N"/>
    <property type="match status" value="1"/>
</dbReference>
<organism evidence="2 3">
    <name type="scientific">Formosa undariae</name>
    <dbReference type="NCBI Taxonomy" id="1325436"/>
    <lineage>
        <taxon>Bacteria</taxon>
        <taxon>Pseudomonadati</taxon>
        <taxon>Bacteroidota</taxon>
        <taxon>Flavobacteriia</taxon>
        <taxon>Flavobacteriales</taxon>
        <taxon>Flavobacteriaceae</taxon>
        <taxon>Formosa</taxon>
    </lineage>
</organism>
<dbReference type="EC" id="3.2.1.-" evidence="2"/>
<keyword evidence="2" id="KW-0378">Hydrolase</keyword>
<evidence type="ECO:0000313" key="3">
    <source>
        <dbReference type="Proteomes" id="UP001589605"/>
    </source>
</evidence>
<accession>A0ABV5EZX6</accession>
<gene>
    <name evidence="2" type="ORF">ACFFVB_06470</name>
</gene>